<dbReference type="InterPro" id="IPR036047">
    <property type="entry name" value="F-box-like_dom_sf"/>
</dbReference>
<dbReference type="AlphaFoldDB" id="A0A9J5XJM7"/>
<reference evidence="2 3" key="1">
    <citation type="submission" date="2020-09" db="EMBL/GenBank/DDBJ databases">
        <title>De no assembly of potato wild relative species, Solanum commersonii.</title>
        <authorList>
            <person name="Cho K."/>
        </authorList>
    </citation>
    <scope>NUCLEOTIDE SEQUENCE [LARGE SCALE GENOMIC DNA]</scope>
    <source>
        <strain evidence="2">LZ3.2</strain>
        <tissue evidence="2">Leaf</tissue>
    </source>
</reference>
<dbReference type="SUPFAM" id="SSF81383">
    <property type="entry name" value="F-box domain"/>
    <property type="match status" value="1"/>
</dbReference>
<dbReference type="InterPro" id="IPR050796">
    <property type="entry name" value="SCF_F-box_component"/>
</dbReference>
<organism evidence="2 3">
    <name type="scientific">Solanum commersonii</name>
    <name type="common">Commerson's wild potato</name>
    <name type="synonym">Commerson's nightshade</name>
    <dbReference type="NCBI Taxonomy" id="4109"/>
    <lineage>
        <taxon>Eukaryota</taxon>
        <taxon>Viridiplantae</taxon>
        <taxon>Streptophyta</taxon>
        <taxon>Embryophyta</taxon>
        <taxon>Tracheophyta</taxon>
        <taxon>Spermatophyta</taxon>
        <taxon>Magnoliopsida</taxon>
        <taxon>eudicotyledons</taxon>
        <taxon>Gunneridae</taxon>
        <taxon>Pentapetalae</taxon>
        <taxon>asterids</taxon>
        <taxon>lamiids</taxon>
        <taxon>Solanales</taxon>
        <taxon>Solanaceae</taxon>
        <taxon>Solanoideae</taxon>
        <taxon>Solaneae</taxon>
        <taxon>Solanum</taxon>
    </lineage>
</organism>
<evidence type="ECO:0000259" key="1">
    <source>
        <dbReference type="SMART" id="SM00256"/>
    </source>
</evidence>
<protein>
    <recommendedName>
        <fullName evidence="1">F-box domain-containing protein</fullName>
    </recommendedName>
</protein>
<dbReference type="NCBIfam" id="TIGR01640">
    <property type="entry name" value="F_box_assoc_1"/>
    <property type="match status" value="1"/>
</dbReference>
<dbReference type="InterPro" id="IPR017451">
    <property type="entry name" value="F-box-assoc_interact_dom"/>
</dbReference>
<dbReference type="Pfam" id="PF00646">
    <property type="entry name" value="F-box"/>
    <property type="match status" value="1"/>
</dbReference>
<dbReference type="SMART" id="SM00256">
    <property type="entry name" value="FBOX"/>
    <property type="match status" value="1"/>
</dbReference>
<dbReference type="InterPro" id="IPR011043">
    <property type="entry name" value="Gal_Oxase/kelch_b-propeller"/>
</dbReference>
<evidence type="ECO:0000313" key="2">
    <source>
        <dbReference type="EMBL" id="KAG5588507.1"/>
    </source>
</evidence>
<dbReference type="InterPro" id="IPR001810">
    <property type="entry name" value="F-box_dom"/>
</dbReference>
<dbReference type="InterPro" id="IPR006527">
    <property type="entry name" value="F-box-assoc_dom_typ1"/>
</dbReference>
<dbReference type="OrthoDB" id="1289414at2759"/>
<dbReference type="Proteomes" id="UP000824120">
    <property type="component" value="Chromosome 9"/>
</dbReference>
<gene>
    <name evidence="2" type="ORF">H5410_048941</name>
</gene>
<dbReference type="SUPFAM" id="SSF50965">
    <property type="entry name" value="Galactose oxidase, central domain"/>
    <property type="match status" value="1"/>
</dbReference>
<keyword evidence="3" id="KW-1185">Reference proteome</keyword>
<evidence type="ECO:0000313" key="3">
    <source>
        <dbReference type="Proteomes" id="UP000824120"/>
    </source>
</evidence>
<sequence>MAKNKSDFDEVTCILPSDIQYLILIKVPIVKSLLRFKSVSKSWNVIISDNEFKRTHRDQSKALGREKLLLLKHSTNEFGFRELETSQLDIIAKGIFLPRKFRKAIVLCSCDGLVLLKNPMAYKTYVLWNPSTRESKTLACPYFNYKGKVPNACGIFYDSSVDDYRIILIYKWSYGMYSLKNDCWTKKTSSTSHVVRLLHDCSLNGGISTGGYVYWIDYDNLEERNSTIIYFDGKSDELKKLPIPVFARESDFFGLMTIMKGCLSLYGGNHQSLVLEIWIMERDEWKLLMKICNLPTICKTFIKGTQLFCCTRNGDFVFQEWIASQLFIYNPRQQLLTKSQISKNRIFRAISTCLDSLYFPSLKVERSRKRKRKRVCYLPF</sequence>
<dbReference type="PANTHER" id="PTHR31672:SF13">
    <property type="entry name" value="F-BOX PROTEIN CPR30-LIKE"/>
    <property type="match status" value="1"/>
</dbReference>
<dbReference type="EMBL" id="JACXVP010000009">
    <property type="protein sequence ID" value="KAG5588507.1"/>
    <property type="molecule type" value="Genomic_DNA"/>
</dbReference>
<comment type="caution">
    <text evidence="2">The sequence shown here is derived from an EMBL/GenBank/DDBJ whole genome shotgun (WGS) entry which is preliminary data.</text>
</comment>
<dbReference type="PANTHER" id="PTHR31672">
    <property type="entry name" value="BNACNNG10540D PROTEIN"/>
    <property type="match status" value="1"/>
</dbReference>
<name>A0A9J5XJM7_SOLCO</name>
<feature type="domain" description="F-box" evidence="1">
    <location>
        <begin position="15"/>
        <end position="56"/>
    </location>
</feature>
<dbReference type="Pfam" id="PF07734">
    <property type="entry name" value="FBA_1"/>
    <property type="match status" value="1"/>
</dbReference>
<accession>A0A9J5XJM7</accession>
<proteinExistence type="predicted"/>